<accession>A0ABN1W9L9</accession>
<organism evidence="1 2">
    <name type="scientific">Prauserella halophila</name>
    <dbReference type="NCBI Taxonomy" id="185641"/>
    <lineage>
        <taxon>Bacteria</taxon>
        <taxon>Bacillati</taxon>
        <taxon>Actinomycetota</taxon>
        <taxon>Actinomycetes</taxon>
        <taxon>Pseudonocardiales</taxon>
        <taxon>Pseudonocardiaceae</taxon>
        <taxon>Prauserella</taxon>
    </lineage>
</organism>
<dbReference type="InterPro" id="IPR036689">
    <property type="entry name" value="ESAT-6-like_sf"/>
</dbReference>
<protein>
    <recommendedName>
        <fullName evidence="3">Excreted virulence factor EspC (Type VII ESX diderm)</fullName>
    </recommendedName>
</protein>
<sequence>MPDFTVDVGGLEALSKNLTRCKENVEGATKRLADLAPDSIGSEELDEACADFRDEWKEGLEEIEDAIDGIGEGLDNATKGYREAEEGIRDALAKMRDGVEQSGNKGA</sequence>
<evidence type="ECO:0000313" key="2">
    <source>
        <dbReference type="Proteomes" id="UP001500653"/>
    </source>
</evidence>
<name>A0ABN1W9L9_9PSEU</name>
<comment type="caution">
    <text evidence="1">The sequence shown here is derived from an EMBL/GenBank/DDBJ whole genome shotgun (WGS) entry which is preliminary data.</text>
</comment>
<dbReference type="Gene3D" id="1.10.287.1060">
    <property type="entry name" value="ESAT-6-like"/>
    <property type="match status" value="1"/>
</dbReference>
<dbReference type="SUPFAM" id="SSF140453">
    <property type="entry name" value="EsxAB dimer-like"/>
    <property type="match status" value="1"/>
</dbReference>
<reference evidence="1 2" key="1">
    <citation type="journal article" date="2019" name="Int. J. Syst. Evol. Microbiol.">
        <title>The Global Catalogue of Microorganisms (GCM) 10K type strain sequencing project: providing services to taxonomists for standard genome sequencing and annotation.</title>
        <authorList>
            <consortium name="The Broad Institute Genomics Platform"/>
            <consortium name="The Broad Institute Genome Sequencing Center for Infectious Disease"/>
            <person name="Wu L."/>
            <person name="Ma J."/>
        </authorList>
    </citation>
    <scope>NUCLEOTIDE SEQUENCE [LARGE SCALE GENOMIC DNA]</scope>
    <source>
        <strain evidence="1 2">JCM 13023</strain>
    </source>
</reference>
<gene>
    <name evidence="1" type="ORF">GCM10009676_22900</name>
</gene>
<evidence type="ECO:0008006" key="3">
    <source>
        <dbReference type="Google" id="ProtNLM"/>
    </source>
</evidence>
<proteinExistence type="predicted"/>
<dbReference type="Proteomes" id="UP001500653">
    <property type="component" value="Unassembled WGS sequence"/>
</dbReference>
<evidence type="ECO:0000313" key="1">
    <source>
        <dbReference type="EMBL" id="GAA1237835.1"/>
    </source>
</evidence>
<dbReference type="EMBL" id="BAAALN010000005">
    <property type="protein sequence ID" value="GAA1237835.1"/>
    <property type="molecule type" value="Genomic_DNA"/>
</dbReference>
<dbReference type="RefSeq" id="WP_253863029.1">
    <property type="nucleotide sequence ID" value="NZ_BAAALN010000005.1"/>
</dbReference>
<keyword evidence="2" id="KW-1185">Reference proteome</keyword>